<dbReference type="OrthoDB" id="192247at2759"/>
<keyword evidence="1" id="KW-0175">Coiled coil</keyword>
<dbReference type="SMART" id="SM00061">
    <property type="entry name" value="MATH"/>
    <property type="match status" value="1"/>
</dbReference>
<dbReference type="AlphaFoldDB" id="A0A9R0II44"/>
<evidence type="ECO:0000256" key="2">
    <source>
        <dbReference type="SAM" id="MobiDB-lite"/>
    </source>
</evidence>
<accession>A0A9R0II44</accession>
<evidence type="ECO:0000256" key="1">
    <source>
        <dbReference type="SAM" id="Coils"/>
    </source>
</evidence>
<reference evidence="4" key="1">
    <citation type="journal article" date="2021" name="Nat. Commun.">
        <title>Genomic analyses provide insights into spinach domestication and the genetic basis of agronomic traits.</title>
        <authorList>
            <person name="Cai X."/>
            <person name="Sun X."/>
            <person name="Xu C."/>
            <person name="Sun H."/>
            <person name="Wang X."/>
            <person name="Ge C."/>
            <person name="Zhang Z."/>
            <person name="Wang Q."/>
            <person name="Fei Z."/>
            <person name="Jiao C."/>
            <person name="Wang Q."/>
        </authorList>
    </citation>
    <scope>NUCLEOTIDE SEQUENCE [LARGE SCALE GENOMIC DNA]</scope>
    <source>
        <strain evidence="4">cv. Varoflay</strain>
    </source>
</reference>
<evidence type="ECO:0000259" key="3">
    <source>
        <dbReference type="PROSITE" id="PS50144"/>
    </source>
</evidence>
<gene>
    <name evidence="5" type="primary">LOC110789397</name>
</gene>
<evidence type="ECO:0000313" key="5">
    <source>
        <dbReference type="RefSeq" id="XP_021849749.1"/>
    </source>
</evidence>
<dbReference type="CDD" id="cd00121">
    <property type="entry name" value="MATH"/>
    <property type="match status" value="2"/>
</dbReference>
<dbReference type="SUPFAM" id="SSF49599">
    <property type="entry name" value="TRAF domain-like"/>
    <property type="match status" value="2"/>
</dbReference>
<dbReference type="PROSITE" id="PS50144">
    <property type="entry name" value="MATH"/>
    <property type="match status" value="2"/>
</dbReference>
<feature type="region of interest" description="Disordered" evidence="2">
    <location>
        <begin position="209"/>
        <end position="240"/>
    </location>
</feature>
<dbReference type="Pfam" id="PF22486">
    <property type="entry name" value="MATH_2"/>
    <property type="match status" value="2"/>
</dbReference>
<organism evidence="4 5">
    <name type="scientific">Spinacia oleracea</name>
    <name type="common">Spinach</name>
    <dbReference type="NCBI Taxonomy" id="3562"/>
    <lineage>
        <taxon>Eukaryota</taxon>
        <taxon>Viridiplantae</taxon>
        <taxon>Streptophyta</taxon>
        <taxon>Embryophyta</taxon>
        <taxon>Tracheophyta</taxon>
        <taxon>Spermatophyta</taxon>
        <taxon>Magnoliopsida</taxon>
        <taxon>eudicotyledons</taxon>
        <taxon>Gunneridae</taxon>
        <taxon>Pentapetalae</taxon>
        <taxon>Caryophyllales</taxon>
        <taxon>Chenopodiaceae</taxon>
        <taxon>Chenopodioideae</taxon>
        <taxon>Anserineae</taxon>
        <taxon>Spinacia</taxon>
    </lineage>
</organism>
<feature type="compositionally biased region" description="Basic and acidic residues" evidence="2">
    <location>
        <begin position="167"/>
        <end position="182"/>
    </location>
</feature>
<reference evidence="5" key="2">
    <citation type="submission" date="2025-08" db="UniProtKB">
        <authorList>
            <consortium name="RefSeq"/>
        </authorList>
    </citation>
    <scope>IDENTIFICATION</scope>
    <source>
        <tissue evidence="5">Leaf</tissue>
    </source>
</reference>
<dbReference type="Gene3D" id="2.60.210.10">
    <property type="entry name" value="Apoptosis, Tumor Necrosis Factor Receptor Associated Protein 2, Chain A"/>
    <property type="match status" value="2"/>
</dbReference>
<feature type="domain" description="MATH" evidence="3">
    <location>
        <begin position="413"/>
        <end position="542"/>
    </location>
</feature>
<dbReference type="InterPro" id="IPR002083">
    <property type="entry name" value="MATH/TRAF_dom"/>
</dbReference>
<dbReference type="PANTHER" id="PTHR46162:SF65">
    <property type="entry name" value="F9D12.8 PROTEIN-RELATED"/>
    <property type="match status" value="1"/>
</dbReference>
<evidence type="ECO:0000313" key="4">
    <source>
        <dbReference type="Proteomes" id="UP000813463"/>
    </source>
</evidence>
<dbReference type="KEGG" id="soe:110789397"/>
<feature type="coiled-coil region" evidence="1">
    <location>
        <begin position="182"/>
        <end position="209"/>
    </location>
</feature>
<dbReference type="RefSeq" id="XP_021849749.1">
    <property type="nucleotide sequence ID" value="XM_021994057.2"/>
</dbReference>
<proteinExistence type="predicted"/>
<protein>
    <recommendedName>
        <fullName evidence="3">MATH domain-containing protein</fullName>
    </recommendedName>
</protein>
<feature type="compositionally biased region" description="Pro residues" evidence="2">
    <location>
        <begin position="224"/>
        <end position="233"/>
    </location>
</feature>
<dbReference type="PANTHER" id="PTHR46162">
    <property type="entry name" value="TRAF-LIKE FAMILY PROTEIN"/>
    <property type="match status" value="1"/>
</dbReference>
<sequence>MIPLKLDETNYFLRYGGKEHVSVLKLKGLHSPHVKEDDWEFVETVGIGNQYKHQSLDIFGRVIKGDDLKKLASDLLQSRLLINREGYCYLESEIVPSASSSPTSTLSFSNIHYYRINDLFGWAAYQVKPTITMVWNRREIEGGKIVIAIKGDTNVVNSNNNGPKPKVGKDDKDNSSDDTKVKESYETRLKDLLVQMDVLQRKLNTLLDSTTNKNNQPSSSISQPSPPVAPPTSLPQNGHYTFKTEEDDKVLRYGRGTQPDQFVFRIKSYRELLKSLADSKCREFETPEFKFENQEWLLSIYLKGDPDANVDDHISLYLKKRRHPTTPTQMFMLVSFFIYNYDQKEYLTVQDLKVQLINDKFDTKVGITRAIKITEFEDPKNGLLRGDRKCRFGVELKHLTSHPSASQFNVVPSLYNQWGYLNFKPSSYLNISDLKSMDTFQVDIYTWKVQIYPTGRGAEQNKSFSVFLVLEDDRPISNGRHLFAEFEIILKNKNKGPDRSKHRVAWFTKSDLIHGFEDFIPLVKFTDSEYTKDGSLTIHVHIKKLFRQEDV</sequence>
<dbReference type="Proteomes" id="UP000813463">
    <property type="component" value="Chromosome 6"/>
</dbReference>
<feature type="region of interest" description="Disordered" evidence="2">
    <location>
        <begin position="154"/>
        <end position="182"/>
    </location>
</feature>
<dbReference type="GeneID" id="110789397"/>
<feature type="domain" description="MATH" evidence="3">
    <location>
        <begin position="259"/>
        <end position="396"/>
    </location>
</feature>
<name>A0A9R0II44_SPIOL</name>
<dbReference type="InterPro" id="IPR008974">
    <property type="entry name" value="TRAF-like"/>
</dbReference>
<keyword evidence="4" id="KW-1185">Reference proteome</keyword>